<feature type="chain" id="PRO_5044839503" description="Desiccation-related protein PCC13-62-like" evidence="1">
    <location>
        <begin position="23"/>
        <end position="250"/>
    </location>
</feature>
<keyword evidence="1" id="KW-0732">Signal</keyword>
<keyword evidence="3" id="KW-1185">Reference proteome</keyword>
<dbReference type="AlphaFoldDB" id="A0ABD3BJB6"/>
<proteinExistence type="predicted"/>
<reference evidence="3" key="1">
    <citation type="journal article" date="2024" name="IScience">
        <title>Strigolactones Initiate the Formation of Haustorium-like Structures in Castilleja.</title>
        <authorList>
            <person name="Buerger M."/>
            <person name="Peterson D."/>
            <person name="Chory J."/>
        </authorList>
    </citation>
    <scope>NUCLEOTIDE SEQUENCE [LARGE SCALE GENOMIC DNA]</scope>
</reference>
<accession>A0ABD3BJB6</accession>
<organism evidence="2 3">
    <name type="scientific">Castilleja foliolosa</name>
    <dbReference type="NCBI Taxonomy" id="1961234"/>
    <lineage>
        <taxon>Eukaryota</taxon>
        <taxon>Viridiplantae</taxon>
        <taxon>Streptophyta</taxon>
        <taxon>Embryophyta</taxon>
        <taxon>Tracheophyta</taxon>
        <taxon>Spermatophyta</taxon>
        <taxon>Magnoliopsida</taxon>
        <taxon>eudicotyledons</taxon>
        <taxon>Gunneridae</taxon>
        <taxon>Pentapetalae</taxon>
        <taxon>asterids</taxon>
        <taxon>lamiids</taxon>
        <taxon>Lamiales</taxon>
        <taxon>Orobanchaceae</taxon>
        <taxon>Pedicularideae</taxon>
        <taxon>Castillejinae</taxon>
        <taxon>Castilleja</taxon>
    </lineage>
</organism>
<dbReference type="InterPro" id="IPR052965">
    <property type="entry name" value="Pigment-catalase-like"/>
</dbReference>
<dbReference type="PANTHER" id="PTHR31694">
    <property type="entry name" value="DESICCATION-LIKE PROTEIN"/>
    <property type="match status" value="1"/>
</dbReference>
<evidence type="ECO:0000256" key="1">
    <source>
        <dbReference type="SAM" id="SignalP"/>
    </source>
</evidence>
<dbReference type="EMBL" id="JAVIJP010000086">
    <property type="protein sequence ID" value="KAL3617191.1"/>
    <property type="molecule type" value="Genomic_DNA"/>
</dbReference>
<protein>
    <recommendedName>
        <fullName evidence="4">Desiccation-related protein PCC13-62-like</fullName>
    </recommendedName>
</protein>
<sequence>MQAFFTSSSATILLLLLPHLHGCDYKVGQKLPTPTMWSSIAFNLDYLETEFFLFGAVGKGLDDVALGLSMGGPTPIGRTKAKLVIIKYIIEKFGYQEVGHLRAIKIHVKGFPRPQIDISAKGFADFMDAAFKRTLIPRFNPYDNDINFLIASYAIPYVGLTGYVAGGWAIGRGIRSRCSYQSFAQPICVFSSSRAIYCSRLYAKISGRRDRLGNLGVTKDEGIKFDKKLSAEGKVTGNVLAGNNESLAYD</sequence>
<dbReference type="PANTHER" id="PTHR31694:SF12">
    <property type="entry name" value="DESICCATION-LIKE PROTEIN"/>
    <property type="match status" value="1"/>
</dbReference>
<evidence type="ECO:0000313" key="2">
    <source>
        <dbReference type="EMBL" id="KAL3617191.1"/>
    </source>
</evidence>
<feature type="signal peptide" evidence="1">
    <location>
        <begin position="1"/>
        <end position="22"/>
    </location>
</feature>
<comment type="caution">
    <text evidence="2">The sequence shown here is derived from an EMBL/GenBank/DDBJ whole genome shotgun (WGS) entry which is preliminary data.</text>
</comment>
<evidence type="ECO:0008006" key="4">
    <source>
        <dbReference type="Google" id="ProtNLM"/>
    </source>
</evidence>
<name>A0ABD3BJB6_9LAMI</name>
<dbReference type="Proteomes" id="UP001632038">
    <property type="component" value="Unassembled WGS sequence"/>
</dbReference>
<dbReference type="Pfam" id="PF13668">
    <property type="entry name" value="Ferritin_2"/>
    <property type="match status" value="1"/>
</dbReference>
<evidence type="ECO:0000313" key="3">
    <source>
        <dbReference type="Proteomes" id="UP001632038"/>
    </source>
</evidence>
<gene>
    <name evidence="2" type="ORF">CASFOL_038938</name>
</gene>